<evidence type="ECO:0000313" key="3">
    <source>
        <dbReference type="Proteomes" id="UP000824469"/>
    </source>
</evidence>
<feature type="region of interest" description="Disordered" evidence="1">
    <location>
        <begin position="1"/>
        <end position="27"/>
    </location>
</feature>
<sequence>MPKDLNQSHTINEEDDHISSTTHVSQTQEAANVDDILTLPTQLSPPQWVKEGVINLNMQIDFNTEEVSLLMPLPPPPLPSEVVHYYADNLEWEARDASQLDAPNLSTQHMDKSNFEVVDFIATQDNEEVVLTQNDNQSISKFLRLTIERVHNNHVRLSDGAIRIGRQSQILTSDEYLHLLQYQEARKREIEDLKAKIREHAQERKAH</sequence>
<dbReference type="AlphaFoldDB" id="A0AA38FNR4"/>
<protein>
    <submittedName>
        <fullName evidence="2">Uncharacterized protein</fullName>
    </submittedName>
</protein>
<reference evidence="2 3" key="1">
    <citation type="journal article" date="2021" name="Nat. Plants">
        <title>The Taxus genome provides insights into paclitaxel biosynthesis.</title>
        <authorList>
            <person name="Xiong X."/>
            <person name="Gou J."/>
            <person name="Liao Q."/>
            <person name="Li Y."/>
            <person name="Zhou Q."/>
            <person name="Bi G."/>
            <person name="Li C."/>
            <person name="Du R."/>
            <person name="Wang X."/>
            <person name="Sun T."/>
            <person name="Guo L."/>
            <person name="Liang H."/>
            <person name="Lu P."/>
            <person name="Wu Y."/>
            <person name="Zhang Z."/>
            <person name="Ro D.K."/>
            <person name="Shang Y."/>
            <person name="Huang S."/>
            <person name="Yan J."/>
        </authorList>
    </citation>
    <scope>NUCLEOTIDE SEQUENCE [LARGE SCALE GENOMIC DNA]</scope>
    <source>
        <strain evidence="2">Ta-2019</strain>
    </source>
</reference>
<organism evidence="2 3">
    <name type="scientific">Taxus chinensis</name>
    <name type="common">Chinese yew</name>
    <name type="synonym">Taxus wallichiana var. chinensis</name>
    <dbReference type="NCBI Taxonomy" id="29808"/>
    <lineage>
        <taxon>Eukaryota</taxon>
        <taxon>Viridiplantae</taxon>
        <taxon>Streptophyta</taxon>
        <taxon>Embryophyta</taxon>
        <taxon>Tracheophyta</taxon>
        <taxon>Spermatophyta</taxon>
        <taxon>Pinopsida</taxon>
        <taxon>Pinidae</taxon>
        <taxon>Conifers II</taxon>
        <taxon>Cupressales</taxon>
        <taxon>Taxaceae</taxon>
        <taxon>Taxus</taxon>
    </lineage>
</organism>
<keyword evidence="3" id="KW-1185">Reference proteome</keyword>
<accession>A0AA38FNR4</accession>
<feature type="non-terminal residue" evidence="2">
    <location>
        <position position="207"/>
    </location>
</feature>
<evidence type="ECO:0000256" key="1">
    <source>
        <dbReference type="SAM" id="MobiDB-lite"/>
    </source>
</evidence>
<feature type="compositionally biased region" description="Polar residues" evidence="1">
    <location>
        <begin position="1"/>
        <end position="10"/>
    </location>
</feature>
<dbReference type="Proteomes" id="UP000824469">
    <property type="component" value="Unassembled WGS sequence"/>
</dbReference>
<comment type="caution">
    <text evidence="2">The sequence shown here is derived from an EMBL/GenBank/DDBJ whole genome shotgun (WGS) entry which is preliminary data.</text>
</comment>
<gene>
    <name evidence="2" type="ORF">KI387_035923</name>
</gene>
<name>A0AA38FNR4_TAXCH</name>
<proteinExistence type="predicted"/>
<dbReference type="EMBL" id="JAHRHJ020000007">
    <property type="protein sequence ID" value="KAH9308012.1"/>
    <property type="molecule type" value="Genomic_DNA"/>
</dbReference>
<evidence type="ECO:0000313" key="2">
    <source>
        <dbReference type="EMBL" id="KAH9308012.1"/>
    </source>
</evidence>